<evidence type="ECO:0000256" key="1">
    <source>
        <dbReference type="SAM" id="SignalP"/>
    </source>
</evidence>
<feature type="chain" id="PRO_5028310162" evidence="1">
    <location>
        <begin position="18"/>
        <end position="90"/>
    </location>
</feature>
<sequence>MKFVIFCTIFFITFGLGELLIPKCPENSHQGCRPCCPNPSCRFRNPTCPKDRVCTFDCKFACICDKGYIWDDIGIVGGCIRPKDCPPIKY</sequence>
<dbReference type="EnsemblMetazoa" id="XM_050642355.1">
    <property type="protein sequence ID" value="XP_050498312.1"/>
    <property type="gene ID" value="LOC126879277"/>
</dbReference>
<evidence type="ECO:0000313" key="4">
    <source>
        <dbReference type="RefSeq" id="XP_028151386.1"/>
    </source>
</evidence>
<evidence type="ECO:0000313" key="2">
    <source>
        <dbReference type="EnsemblMetazoa" id="XP_050498312.1"/>
    </source>
</evidence>
<dbReference type="AlphaFoldDB" id="A0A6P7GNB1"/>
<reference evidence="2" key="2">
    <citation type="submission" date="2025-05" db="UniProtKB">
        <authorList>
            <consortium name="EnsemblMetazoa"/>
        </authorList>
    </citation>
    <scope>IDENTIFICATION</scope>
</reference>
<dbReference type="Proteomes" id="UP001652700">
    <property type="component" value="Unplaced"/>
</dbReference>
<proteinExistence type="predicted"/>
<evidence type="ECO:0000313" key="3">
    <source>
        <dbReference type="Proteomes" id="UP001652700"/>
    </source>
</evidence>
<gene>
    <name evidence="4" type="primary">LOC114344757</name>
</gene>
<dbReference type="RefSeq" id="XP_028151386.1">
    <property type="nucleotide sequence ID" value="XM_028295585.1"/>
</dbReference>
<name>A0A6P7GNB1_DIAVI</name>
<dbReference type="OrthoDB" id="6781148at2759"/>
<accession>A0A6P7GNB1</accession>
<dbReference type="FunCoup" id="A0A6P7GNB1">
    <property type="interactions" value="66"/>
</dbReference>
<keyword evidence="3" id="KW-1185">Reference proteome</keyword>
<reference evidence="4" key="1">
    <citation type="submission" date="2025-04" db="UniProtKB">
        <authorList>
            <consortium name="RefSeq"/>
        </authorList>
    </citation>
    <scope>IDENTIFICATION</scope>
    <source>
        <tissue evidence="4">Whole insect</tissue>
    </source>
</reference>
<protein>
    <submittedName>
        <fullName evidence="4">Uncharacterized protein LOC114344757 isoform X1</fullName>
    </submittedName>
</protein>
<dbReference type="InParanoid" id="A0A6P7GNB1"/>
<keyword evidence="1" id="KW-0732">Signal</keyword>
<feature type="signal peptide" evidence="1">
    <location>
        <begin position="1"/>
        <end position="17"/>
    </location>
</feature>
<organism evidence="4">
    <name type="scientific">Diabrotica virgifera virgifera</name>
    <name type="common">western corn rootworm</name>
    <dbReference type="NCBI Taxonomy" id="50390"/>
    <lineage>
        <taxon>Eukaryota</taxon>
        <taxon>Metazoa</taxon>
        <taxon>Ecdysozoa</taxon>
        <taxon>Arthropoda</taxon>
        <taxon>Hexapoda</taxon>
        <taxon>Insecta</taxon>
        <taxon>Pterygota</taxon>
        <taxon>Neoptera</taxon>
        <taxon>Endopterygota</taxon>
        <taxon>Coleoptera</taxon>
        <taxon>Polyphaga</taxon>
        <taxon>Cucujiformia</taxon>
        <taxon>Chrysomeloidea</taxon>
        <taxon>Chrysomelidae</taxon>
        <taxon>Galerucinae</taxon>
        <taxon>Diabroticina</taxon>
        <taxon>Diabroticites</taxon>
        <taxon>Diabrotica</taxon>
    </lineage>
</organism>